<feature type="chain" id="PRO_5045942324" description="Peptidase inhibitor family I36" evidence="1">
    <location>
        <begin position="27"/>
        <end position="131"/>
    </location>
</feature>
<dbReference type="Gene3D" id="2.60.20.10">
    <property type="entry name" value="Crystallins"/>
    <property type="match status" value="1"/>
</dbReference>
<evidence type="ECO:0000313" key="2">
    <source>
        <dbReference type="EMBL" id="GAA2627366.1"/>
    </source>
</evidence>
<accession>A0ABP6CTR6</accession>
<gene>
    <name evidence="2" type="ORF">GCM10010411_75600</name>
</gene>
<evidence type="ECO:0000256" key="1">
    <source>
        <dbReference type="SAM" id="SignalP"/>
    </source>
</evidence>
<keyword evidence="1" id="KW-0732">Signal</keyword>
<evidence type="ECO:0008006" key="4">
    <source>
        <dbReference type="Google" id="ProtNLM"/>
    </source>
</evidence>
<sequence length="131" mass="14415">MRKLITGTVSAAALAGLTMTGGTATAATTPAEGPAKVSCARGIHTYELTYYRGGWKEFCGRDNNLNNNKFNNRHKVDNNIRSVKNTSRCTWKLYRAPFGYGFKTTIRPRQWDANLANNVVGTGTSSIYRSC</sequence>
<comment type="caution">
    <text evidence="2">The sequence shown here is derived from an EMBL/GenBank/DDBJ whole genome shotgun (WGS) entry which is preliminary data.</text>
</comment>
<keyword evidence="3" id="KW-1185">Reference proteome</keyword>
<dbReference type="RefSeq" id="WP_344547300.1">
    <property type="nucleotide sequence ID" value="NZ_BAAATD010000013.1"/>
</dbReference>
<dbReference type="EMBL" id="BAAATD010000013">
    <property type="protein sequence ID" value="GAA2627366.1"/>
    <property type="molecule type" value="Genomic_DNA"/>
</dbReference>
<protein>
    <recommendedName>
        <fullName evidence="4">Peptidase inhibitor family I36</fullName>
    </recommendedName>
</protein>
<evidence type="ECO:0000313" key="3">
    <source>
        <dbReference type="Proteomes" id="UP001501509"/>
    </source>
</evidence>
<name>A0ABP6CTR6_9ACTN</name>
<reference evidence="3" key="1">
    <citation type="journal article" date="2019" name="Int. J. Syst. Evol. Microbiol.">
        <title>The Global Catalogue of Microorganisms (GCM) 10K type strain sequencing project: providing services to taxonomists for standard genome sequencing and annotation.</title>
        <authorList>
            <consortium name="The Broad Institute Genomics Platform"/>
            <consortium name="The Broad Institute Genome Sequencing Center for Infectious Disease"/>
            <person name="Wu L."/>
            <person name="Ma J."/>
        </authorList>
    </citation>
    <scope>NUCLEOTIDE SEQUENCE [LARGE SCALE GENOMIC DNA]</scope>
    <source>
        <strain evidence="3">JCM 6833</strain>
    </source>
</reference>
<organism evidence="2 3">
    <name type="scientific">Actinomadura fulvescens</name>
    <dbReference type="NCBI Taxonomy" id="46160"/>
    <lineage>
        <taxon>Bacteria</taxon>
        <taxon>Bacillati</taxon>
        <taxon>Actinomycetota</taxon>
        <taxon>Actinomycetes</taxon>
        <taxon>Streptosporangiales</taxon>
        <taxon>Thermomonosporaceae</taxon>
        <taxon>Actinomadura</taxon>
    </lineage>
</organism>
<feature type="signal peptide" evidence="1">
    <location>
        <begin position="1"/>
        <end position="26"/>
    </location>
</feature>
<proteinExistence type="predicted"/>
<dbReference type="Proteomes" id="UP001501509">
    <property type="component" value="Unassembled WGS sequence"/>
</dbReference>